<proteinExistence type="predicted"/>
<dbReference type="PROSITE" id="PS50294">
    <property type="entry name" value="WD_REPEATS_REGION"/>
    <property type="match status" value="1"/>
</dbReference>
<reference evidence="7" key="1">
    <citation type="journal article" date="2023" name="Insect Mol. Biol.">
        <title>Genome sequencing provides insights into the evolution of gene families encoding plant cell wall-degrading enzymes in longhorned beetles.</title>
        <authorList>
            <person name="Shin N.R."/>
            <person name="Okamura Y."/>
            <person name="Kirsch R."/>
            <person name="Pauchet Y."/>
        </authorList>
    </citation>
    <scope>NUCLEOTIDE SEQUENCE</scope>
    <source>
        <strain evidence="7">MMC_N1</strain>
    </source>
</reference>
<evidence type="ECO:0000256" key="6">
    <source>
        <dbReference type="SAM" id="MobiDB-lite"/>
    </source>
</evidence>
<evidence type="ECO:0000256" key="3">
    <source>
        <dbReference type="ARBA" id="ARBA00022737"/>
    </source>
</evidence>
<dbReference type="PROSITE" id="PS50082">
    <property type="entry name" value="WD_REPEATS_2"/>
    <property type="match status" value="1"/>
</dbReference>
<evidence type="ECO:0000256" key="5">
    <source>
        <dbReference type="PROSITE-ProRule" id="PRU00221"/>
    </source>
</evidence>
<dbReference type="InterPro" id="IPR001680">
    <property type="entry name" value="WD40_rpt"/>
</dbReference>
<organism evidence="7 8">
    <name type="scientific">Molorchus minor</name>
    <dbReference type="NCBI Taxonomy" id="1323400"/>
    <lineage>
        <taxon>Eukaryota</taxon>
        <taxon>Metazoa</taxon>
        <taxon>Ecdysozoa</taxon>
        <taxon>Arthropoda</taxon>
        <taxon>Hexapoda</taxon>
        <taxon>Insecta</taxon>
        <taxon>Pterygota</taxon>
        <taxon>Neoptera</taxon>
        <taxon>Endopterygota</taxon>
        <taxon>Coleoptera</taxon>
        <taxon>Polyphaga</taxon>
        <taxon>Cucujiformia</taxon>
        <taxon>Chrysomeloidea</taxon>
        <taxon>Cerambycidae</taxon>
        <taxon>Lamiinae</taxon>
        <taxon>Monochamini</taxon>
        <taxon>Molorchus</taxon>
    </lineage>
</organism>
<evidence type="ECO:0000313" key="8">
    <source>
        <dbReference type="Proteomes" id="UP001162164"/>
    </source>
</evidence>
<dbReference type="Proteomes" id="UP001162164">
    <property type="component" value="Unassembled WGS sequence"/>
</dbReference>
<protein>
    <submittedName>
        <fullName evidence="7">Uncharacterized protein</fullName>
    </submittedName>
</protein>
<comment type="caution">
    <text evidence="7">The sequence shown here is derived from an EMBL/GenBank/DDBJ whole genome shotgun (WGS) entry which is preliminary data.</text>
</comment>
<evidence type="ECO:0000256" key="2">
    <source>
        <dbReference type="ARBA" id="ARBA00022574"/>
    </source>
</evidence>
<keyword evidence="3" id="KW-0677">Repeat</keyword>
<evidence type="ECO:0000313" key="7">
    <source>
        <dbReference type="EMBL" id="KAJ8983267.1"/>
    </source>
</evidence>
<comment type="subcellular location">
    <subcellularLocation>
        <location evidence="1">Nucleus</location>
    </subcellularLocation>
</comment>
<accession>A0ABQ9JZP5</accession>
<dbReference type="Gene3D" id="2.130.10.10">
    <property type="entry name" value="YVTN repeat-like/Quinoprotein amine dehydrogenase"/>
    <property type="match status" value="1"/>
</dbReference>
<dbReference type="EMBL" id="JAPWTJ010000083">
    <property type="protein sequence ID" value="KAJ8983267.1"/>
    <property type="molecule type" value="Genomic_DNA"/>
</dbReference>
<keyword evidence="8" id="KW-1185">Reference proteome</keyword>
<keyword evidence="4" id="KW-0539">Nucleus</keyword>
<feature type="region of interest" description="Disordered" evidence="6">
    <location>
        <begin position="150"/>
        <end position="198"/>
    </location>
</feature>
<dbReference type="PANTHER" id="PTHR44040:SF1">
    <property type="entry name" value="RETINOBLASTOMA-BINDING PROTEIN 5"/>
    <property type="match status" value="1"/>
</dbReference>
<dbReference type="InterPro" id="IPR015943">
    <property type="entry name" value="WD40/YVTN_repeat-like_dom_sf"/>
</dbReference>
<dbReference type="Pfam" id="PF00400">
    <property type="entry name" value="WD40"/>
    <property type="match status" value="2"/>
</dbReference>
<dbReference type="InterPro" id="IPR037850">
    <property type="entry name" value="RBBP5/Swd1"/>
</dbReference>
<dbReference type="InterPro" id="IPR019775">
    <property type="entry name" value="WD40_repeat_CS"/>
</dbReference>
<dbReference type="PANTHER" id="PTHR44040">
    <property type="entry name" value="RETINOBLASTOMA-BINDING PROTEIN 5"/>
    <property type="match status" value="1"/>
</dbReference>
<name>A0ABQ9JZP5_9CUCU</name>
<feature type="compositionally biased region" description="Polar residues" evidence="6">
    <location>
        <begin position="162"/>
        <end position="171"/>
    </location>
</feature>
<keyword evidence="2 5" id="KW-0853">WD repeat</keyword>
<dbReference type="PROSITE" id="PS00678">
    <property type="entry name" value="WD_REPEATS_1"/>
    <property type="match status" value="1"/>
</dbReference>
<dbReference type="SUPFAM" id="SSF117289">
    <property type="entry name" value="Nucleoporin domain"/>
    <property type="match status" value="1"/>
</dbReference>
<evidence type="ECO:0000256" key="1">
    <source>
        <dbReference type="ARBA" id="ARBA00004123"/>
    </source>
</evidence>
<evidence type="ECO:0000256" key="4">
    <source>
        <dbReference type="ARBA" id="ARBA00023242"/>
    </source>
</evidence>
<sequence length="198" mass="21966">MNLELLESFGQNYPEEFDGTLDSLSIAVTCAFNKRGTLLAVGCNDGRMVIWDFLTRGIAKIISAHVHPVCSISWSRNGHKIASASTDNTVCIWNILSGECEQKYRFPCPVLKVQFEPRSLERLLVCPMKHPAVLVDTNGVHQVLPVDEDIEDPEDNWAPTDINLTPANQTTGPPPLKKKKYKSYDIPLENISDGGNNS</sequence>
<feature type="repeat" description="WD" evidence="5">
    <location>
        <begin position="62"/>
        <end position="103"/>
    </location>
</feature>
<dbReference type="SMART" id="SM00320">
    <property type="entry name" value="WD40"/>
    <property type="match status" value="2"/>
</dbReference>
<gene>
    <name evidence="7" type="ORF">NQ317_007167</name>
</gene>